<dbReference type="InterPro" id="IPR001296">
    <property type="entry name" value="Glyco_trans_1"/>
</dbReference>
<dbReference type="PANTHER" id="PTHR45947">
    <property type="entry name" value="SULFOQUINOVOSYL TRANSFERASE SQD2"/>
    <property type="match status" value="1"/>
</dbReference>
<sequence length="423" mass="46678">MPHCPIYSAAVSGALSSLCEGMGMRILHILDHSMPMHSGYTFRTRAILKAQIARGWEVAGVTGSRHTADGDDVETIDGLTFYRTPPPETMTPPLREWREIALLAERIEAVAEEWKPDQLHVHSPVLNAMAALRVARRRNLPLIYEIRAFWEDAAVGNGTGSVNSPKYWLTRMLETHAANQADAVAVICEGLRLDLIRRGVDGDKIMVSPNGVDMALFGDPSPADAKLARSLGLSGKDVVGFVGSFYDYEGLDDLIAAMPRLVMARPDAHLLLVGGGPMDDALRAQAEQSDVADHIHFTGRVPHEEVERFYSLIDILTYPRKKMRLTELVTPLKPLEAMAQKRLVAASDVGGHRELIEDGVTGTLFAPDNPEALAAALADMFAHRENWDERRNAARAFVERDRNWSSNISRYAPVYQKLTGKAV</sequence>
<evidence type="ECO:0000313" key="4">
    <source>
        <dbReference type="Proteomes" id="UP000256310"/>
    </source>
</evidence>
<dbReference type="CDD" id="cd03794">
    <property type="entry name" value="GT4_WbuB-like"/>
    <property type="match status" value="1"/>
</dbReference>
<keyword evidence="3" id="KW-0808">Transferase</keyword>
<feature type="domain" description="Glycosyl transferase family 1" evidence="1">
    <location>
        <begin position="233"/>
        <end position="394"/>
    </location>
</feature>
<dbReference type="Pfam" id="PF13579">
    <property type="entry name" value="Glyco_trans_4_4"/>
    <property type="match status" value="1"/>
</dbReference>
<comment type="caution">
    <text evidence="3">The sequence shown here is derived from an EMBL/GenBank/DDBJ whole genome shotgun (WGS) entry which is preliminary data.</text>
</comment>
<reference evidence="3 4" key="1">
    <citation type="submission" date="2018-07" db="EMBL/GenBank/DDBJ databases">
        <title>Genomic Encyclopedia of Type Strains, Phase IV (KMG-IV): sequencing the most valuable type-strain genomes for metagenomic binning, comparative biology and taxonomic classification.</title>
        <authorList>
            <person name="Goeker M."/>
        </authorList>
    </citation>
    <scope>NUCLEOTIDE SEQUENCE [LARGE SCALE GENOMIC DNA]</scope>
    <source>
        <strain evidence="3 4">DSM 26725</strain>
    </source>
</reference>
<name>A0A3D9FEP4_9SPHN</name>
<dbReference type="InterPro" id="IPR024004">
    <property type="entry name" value="PEP-CTERM/XrtA_GlycosylTrfase"/>
</dbReference>
<organism evidence="3 4">
    <name type="scientific">Parasphingopyxis lamellibrachiae</name>
    <dbReference type="NCBI Taxonomy" id="680125"/>
    <lineage>
        <taxon>Bacteria</taxon>
        <taxon>Pseudomonadati</taxon>
        <taxon>Pseudomonadota</taxon>
        <taxon>Alphaproteobacteria</taxon>
        <taxon>Sphingomonadales</taxon>
        <taxon>Sphingomonadaceae</taxon>
        <taxon>Parasphingopyxis</taxon>
    </lineage>
</organism>
<dbReference type="InterPro" id="IPR050194">
    <property type="entry name" value="Glycosyltransferase_grp1"/>
</dbReference>
<dbReference type="GO" id="GO:0016758">
    <property type="term" value="F:hexosyltransferase activity"/>
    <property type="evidence" value="ECO:0007669"/>
    <property type="project" value="TreeGrafter"/>
</dbReference>
<dbReference type="PANTHER" id="PTHR45947:SF3">
    <property type="entry name" value="SULFOQUINOVOSYL TRANSFERASE SQD2"/>
    <property type="match status" value="1"/>
</dbReference>
<evidence type="ECO:0000259" key="1">
    <source>
        <dbReference type="Pfam" id="PF00534"/>
    </source>
</evidence>
<dbReference type="Pfam" id="PF00534">
    <property type="entry name" value="Glycos_transf_1"/>
    <property type="match status" value="1"/>
</dbReference>
<dbReference type="Proteomes" id="UP000256310">
    <property type="component" value="Unassembled WGS sequence"/>
</dbReference>
<dbReference type="AlphaFoldDB" id="A0A3D9FEP4"/>
<gene>
    <name evidence="3" type="ORF">DFR46_1142</name>
</gene>
<dbReference type="EMBL" id="QRDP01000004">
    <property type="protein sequence ID" value="RED16128.1"/>
    <property type="molecule type" value="Genomic_DNA"/>
</dbReference>
<feature type="domain" description="Glycosyltransferase subfamily 4-like N-terminal" evidence="2">
    <location>
        <begin position="39"/>
        <end position="211"/>
    </location>
</feature>
<dbReference type="SUPFAM" id="SSF53756">
    <property type="entry name" value="UDP-Glycosyltransferase/glycogen phosphorylase"/>
    <property type="match status" value="1"/>
</dbReference>
<evidence type="ECO:0000313" key="3">
    <source>
        <dbReference type="EMBL" id="RED16128.1"/>
    </source>
</evidence>
<dbReference type="NCBIfam" id="TIGR04063">
    <property type="entry name" value="stp3"/>
    <property type="match status" value="1"/>
</dbReference>
<proteinExistence type="predicted"/>
<dbReference type="InterPro" id="IPR028098">
    <property type="entry name" value="Glyco_trans_4-like_N"/>
</dbReference>
<protein>
    <submittedName>
        <fullName evidence="3">PEP-CTERM/exosortase A-associated glycosyltransferase</fullName>
    </submittedName>
</protein>
<keyword evidence="4" id="KW-1185">Reference proteome</keyword>
<accession>A0A3D9FEP4</accession>
<evidence type="ECO:0000259" key="2">
    <source>
        <dbReference type="Pfam" id="PF13579"/>
    </source>
</evidence>
<dbReference type="Gene3D" id="3.40.50.2000">
    <property type="entry name" value="Glycogen Phosphorylase B"/>
    <property type="match status" value="2"/>
</dbReference>